<dbReference type="SUPFAM" id="SSF53474">
    <property type="entry name" value="alpha/beta-Hydrolases"/>
    <property type="match status" value="1"/>
</dbReference>
<accession>A0A1I0E784</accession>
<reference evidence="2" key="1">
    <citation type="submission" date="2016-10" db="EMBL/GenBank/DDBJ databases">
        <authorList>
            <person name="Varghese N."/>
            <person name="Submissions S."/>
        </authorList>
    </citation>
    <scope>NUCLEOTIDE SEQUENCE [LARGE SCALE GENOMIC DNA]</scope>
    <source>
        <strain evidence="2">DSM 18579</strain>
    </source>
</reference>
<evidence type="ECO:0000313" key="2">
    <source>
        <dbReference type="Proteomes" id="UP000242642"/>
    </source>
</evidence>
<gene>
    <name evidence="1" type="ORF">SAMN02583745_02272</name>
</gene>
<sequence>MTQESIYLLPGRGRQLTEGLGSELIRRGYSLRGRDLESEFGKYPFEKQLEIVREDLANYCWSDSSKVIAISFGAYLFLQAQAEISPYIGRVLLLSPIIGEVINLELGRYFIPPQSKRIELMTSQGLYPIPKQLEIHVGEKDWQCPIEVMKEIALQWKVKLSVVPEQEHRLNEQYVGKILDSWL</sequence>
<name>A0A1I0E784_9GAMM</name>
<protein>
    <recommendedName>
        <fullName evidence="3">Alpha/beta hydrolase</fullName>
    </recommendedName>
</protein>
<proteinExistence type="predicted"/>
<organism evidence="1 2">
    <name type="scientific">Thorsellia anophelis DSM 18579</name>
    <dbReference type="NCBI Taxonomy" id="1123402"/>
    <lineage>
        <taxon>Bacteria</taxon>
        <taxon>Pseudomonadati</taxon>
        <taxon>Pseudomonadota</taxon>
        <taxon>Gammaproteobacteria</taxon>
        <taxon>Enterobacterales</taxon>
        <taxon>Thorselliaceae</taxon>
        <taxon>Thorsellia</taxon>
    </lineage>
</organism>
<evidence type="ECO:0008006" key="3">
    <source>
        <dbReference type="Google" id="ProtNLM"/>
    </source>
</evidence>
<dbReference type="EMBL" id="FOHV01000023">
    <property type="protein sequence ID" value="SET40700.1"/>
    <property type="molecule type" value="Genomic_DNA"/>
</dbReference>
<dbReference type="Gene3D" id="3.40.50.1820">
    <property type="entry name" value="alpha/beta hydrolase"/>
    <property type="match status" value="1"/>
</dbReference>
<dbReference type="AlphaFoldDB" id="A0A1I0E784"/>
<keyword evidence="2" id="KW-1185">Reference proteome</keyword>
<dbReference type="Proteomes" id="UP000242642">
    <property type="component" value="Unassembled WGS sequence"/>
</dbReference>
<dbReference type="InterPro" id="IPR029058">
    <property type="entry name" value="AB_hydrolase_fold"/>
</dbReference>
<evidence type="ECO:0000313" key="1">
    <source>
        <dbReference type="EMBL" id="SET40700.1"/>
    </source>
</evidence>
<dbReference type="RefSeq" id="WP_093321145.1">
    <property type="nucleotide sequence ID" value="NZ_FOHV01000023.1"/>
</dbReference>